<feature type="transmembrane region" description="Helical" evidence="8">
    <location>
        <begin position="315"/>
        <end position="340"/>
    </location>
</feature>
<evidence type="ECO:0000256" key="1">
    <source>
        <dbReference type="ARBA" id="ARBA00004651"/>
    </source>
</evidence>
<evidence type="ECO:0000256" key="7">
    <source>
        <dbReference type="ARBA" id="ARBA00023136"/>
    </source>
</evidence>
<evidence type="ECO:0000256" key="8">
    <source>
        <dbReference type="SAM" id="Phobius"/>
    </source>
</evidence>
<protein>
    <submittedName>
        <fullName evidence="9">AI-2E family transporter</fullName>
    </submittedName>
</protein>
<dbReference type="EMBL" id="JAPQER010000004">
    <property type="protein sequence ID" value="MCY6484890.1"/>
    <property type="molecule type" value="Genomic_DNA"/>
</dbReference>
<dbReference type="PANTHER" id="PTHR21716">
    <property type="entry name" value="TRANSMEMBRANE PROTEIN"/>
    <property type="match status" value="1"/>
</dbReference>
<dbReference type="PANTHER" id="PTHR21716:SF53">
    <property type="entry name" value="PERMEASE PERM-RELATED"/>
    <property type="match status" value="1"/>
</dbReference>
<keyword evidence="5 8" id="KW-0812">Transmembrane</keyword>
<feature type="transmembrane region" description="Helical" evidence="8">
    <location>
        <begin position="156"/>
        <end position="183"/>
    </location>
</feature>
<keyword evidence="6 8" id="KW-1133">Transmembrane helix</keyword>
<feature type="transmembrane region" description="Helical" evidence="8">
    <location>
        <begin position="219"/>
        <end position="241"/>
    </location>
</feature>
<evidence type="ECO:0000256" key="4">
    <source>
        <dbReference type="ARBA" id="ARBA00022475"/>
    </source>
</evidence>
<dbReference type="RefSeq" id="WP_268041214.1">
    <property type="nucleotide sequence ID" value="NZ_JAPQER010000004.1"/>
</dbReference>
<evidence type="ECO:0000256" key="3">
    <source>
        <dbReference type="ARBA" id="ARBA00022448"/>
    </source>
</evidence>
<feature type="transmembrane region" description="Helical" evidence="8">
    <location>
        <begin position="9"/>
        <end position="26"/>
    </location>
</feature>
<proteinExistence type="inferred from homology"/>
<accession>A0ABT4D0W9</accession>
<name>A0ABT4D0W9_9CLOT</name>
<reference evidence="9" key="1">
    <citation type="submission" date="2022-12" db="EMBL/GenBank/DDBJ databases">
        <authorList>
            <person name="Wang J."/>
        </authorList>
    </citation>
    <scope>NUCLEOTIDE SEQUENCE</scope>
    <source>
        <strain evidence="9">HY-45-18</strain>
    </source>
</reference>
<dbReference type="Pfam" id="PF01594">
    <property type="entry name" value="AI-2E_transport"/>
    <property type="match status" value="1"/>
</dbReference>
<evidence type="ECO:0000313" key="9">
    <source>
        <dbReference type="EMBL" id="MCY6484890.1"/>
    </source>
</evidence>
<evidence type="ECO:0000313" key="10">
    <source>
        <dbReference type="Proteomes" id="UP001078443"/>
    </source>
</evidence>
<dbReference type="InterPro" id="IPR002549">
    <property type="entry name" value="AI-2E-like"/>
</dbReference>
<feature type="transmembrane region" description="Helical" evidence="8">
    <location>
        <begin position="38"/>
        <end position="60"/>
    </location>
</feature>
<evidence type="ECO:0000256" key="5">
    <source>
        <dbReference type="ARBA" id="ARBA00022692"/>
    </source>
</evidence>
<feature type="transmembrane region" description="Helical" evidence="8">
    <location>
        <begin position="247"/>
        <end position="265"/>
    </location>
</feature>
<evidence type="ECO:0000256" key="2">
    <source>
        <dbReference type="ARBA" id="ARBA00009773"/>
    </source>
</evidence>
<keyword evidence="7 8" id="KW-0472">Membrane</keyword>
<organism evidence="9 10">
    <name type="scientific">Clostridium aestuarii</name>
    <dbReference type="NCBI Taxonomy" id="338193"/>
    <lineage>
        <taxon>Bacteria</taxon>
        <taxon>Bacillati</taxon>
        <taxon>Bacillota</taxon>
        <taxon>Clostridia</taxon>
        <taxon>Eubacteriales</taxon>
        <taxon>Clostridiaceae</taxon>
        <taxon>Clostridium</taxon>
    </lineage>
</organism>
<feature type="transmembrane region" description="Helical" evidence="8">
    <location>
        <begin position="272"/>
        <end position="295"/>
    </location>
</feature>
<sequence>MLNIKKNPYIDLIIAGTILFIVIRLIDNYTSVLSSINSFIAIFHPFIFAFIIAYILNPLLSFFEEKLKFKRALSISLTYVLIIGLITIFITSLLPKIADNVVELFNNSPKFANQAKIWINNNIEFLNRVDSKRFFINNLKSGILNFKDMFLQSMNIVFIKTLSFTSFFAKIIFGFIISIYVLYDKEKFIKNAKKIIYIILKKKNGDNFLNLLKNIHYMLSTYIGIKAIDSFIIAVICFIGISILKSPYTLLIAVIVGFTNMIPYFGPFIGMIVGFIINIFFNPMIAVKILIFLFFLQQFDAWYLDPKLIGSKVGLSPFLVIFAVTIGGSLFGIIGMLLGVPTMAVLKIYIDNFFQNHTKIKS</sequence>
<keyword evidence="10" id="KW-1185">Reference proteome</keyword>
<feature type="transmembrane region" description="Helical" evidence="8">
    <location>
        <begin position="72"/>
        <end position="94"/>
    </location>
</feature>
<dbReference type="Proteomes" id="UP001078443">
    <property type="component" value="Unassembled WGS sequence"/>
</dbReference>
<keyword evidence="3" id="KW-0813">Transport</keyword>
<comment type="subcellular location">
    <subcellularLocation>
        <location evidence="1">Cell membrane</location>
        <topology evidence="1">Multi-pass membrane protein</topology>
    </subcellularLocation>
</comment>
<comment type="similarity">
    <text evidence="2">Belongs to the autoinducer-2 exporter (AI-2E) (TC 2.A.86) family.</text>
</comment>
<evidence type="ECO:0000256" key="6">
    <source>
        <dbReference type="ARBA" id="ARBA00022989"/>
    </source>
</evidence>
<comment type="caution">
    <text evidence="9">The sequence shown here is derived from an EMBL/GenBank/DDBJ whole genome shotgun (WGS) entry which is preliminary data.</text>
</comment>
<gene>
    <name evidence="9" type="ORF">OW763_11110</name>
</gene>
<keyword evidence="4" id="KW-1003">Cell membrane</keyword>